<dbReference type="RefSeq" id="WP_095722798.1">
    <property type="nucleotide sequence ID" value="NZ_NTFS01000189.1"/>
</dbReference>
<name>A0A2A2TGZ3_9CYAN</name>
<dbReference type="SUPFAM" id="SSF51126">
    <property type="entry name" value="Pectin lyase-like"/>
    <property type="match status" value="3"/>
</dbReference>
<evidence type="ECO:0000256" key="1">
    <source>
        <dbReference type="SAM" id="SignalP"/>
    </source>
</evidence>
<gene>
    <name evidence="3" type="ORF">CK510_16790</name>
</gene>
<proteinExistence type="predicted"/>
<evidence type="ECO:0000313" key="3">
    <source>
        <dbReference type="EMBL" id="PAX52898.1"/>
    </source>
</evidence>
<accession>A0A2A2TGZ3</accession>
<feature type="domain" description="Filamentous haemagglutinin FhaB/tRNA nuclease CdiA-like TPS" evidence="2">
    <location>
        <begin position="28"/>
        <end position="144"/>
    </location>
</feature>
<dbReference type="Pfam" id="PF05860">
    <property type="entry name" value="TPS"/>
    <property type="match status" value="1"/>
</dbReference>
<organism evidence="3 4">
    <name type="scientific">Brunnivagina elsteri CCALA 953</name>
    <dbReference type="NCBI Taxonomy" id="987040"/>
    <lineage>
        <taxon>Bacteria</taxon>
        <taxon>Bacillati</taxon>
        <taxon>Cyanobacteriota</taxon>
        <taxon>Cyanophyceae</taxon>
        <taxon>Nostocales</taxon>
        <taxon>Calotrichaceae</taxon>
        <taxon>Brunnivagina</taxon>
    </lineage>
</organism>
<dbReference type="NCBIfam" id="TIGR01901">
    <property type="entry name" value="adhes_NPXG"/>
    <property type="match status" value="1"/>
</dbReference>
<dbReference type="OrthoDB" id="524079at2"/>
<reference evidence="3 4" key="1">
    <citation type="submission" date="2017-08" db="EMBL/GenBank/DDBJ databases">
        <title>Draft genome sequence of filamentous cyanobacterium Calothrix elsteri CCALA 953.</title>
        <authorList>
            <person name="Gagunashvili A.N."/>
            <person name="Elster J."/>
            <person name="Andresson O.S."/>
        </authorList>
    </citation>
    <scope>NUCLEOTIDE SEQUENCE [LARGE SCALE GENOMIC DNA]</scope>
    <source>
        <strain evidence="3 4">CCALA 953</strain>
    </source>
</reference>
<dbReference type="InterPro" id="IPR008638">
    <property type="entry name" value="FhaB/CdiA-like_TPS"/>
</dbReference>
<protein>
    <submittedName>
        <fullName evidence="3">Filamentous hemagglutinin</fullName>
    </submittedName>
</protein>
<dbReference type="EMBL" id="NTFS01000189">
    <property type="protein sequence ID" value="PAX52898.1"/>
    <property type="molecule type" value="Genomic_DNA"/>
</dbReference>
<comment type="caution">
    <text evidence="3">The sequence shown here is derived from an EMBL/GenBank/DDBJ whole genome shotgun (WGS) entry which is preliminary data.</text>
</comment>
<dbReference type="Gene3D" id="2.160.20.10">
    <property type="entry name" value="Single-stranded right-handed beta-helix, Pectin lyase-like"/>
    <property type="match status" value="2"/>
</dbReference>
<sequence>MKGTSVCLGVVCGILSAGMSLAAKAQVTSDGTTKTTVNSIGNNFNILNGIDKDNNLFHSFSNFSVPTGGSASFDLTNTPNITTIFSRVTGGNVSNIDGLIRTLNSNNPVSLFLMNPAGIVFGQNASLNIGGSFVGTTANSIKFADGIEFSATNPGATPLLTMSVPIGLQMGQTPGTITVQNTGHRLIEGNAPLKMGATPSGLQVAPGKTLALVGGDITLDGGILTAPSGYLELGSAKAGTVNVTTASAGWDFDYSTIQKFGDIRFSHQALANASGAPAGSIHLQGRNISVNEGSVALLTNQGNQVSGDITVNASESFSMQGVGNNGFAQSLLVTNAIAGAGGNVLITAPQVLLEDGGKITTRTYGSEMAGNISVAANSIQLTGFSSLQPATTRSEIASHTFGVGQGGNVQVTTQQLRLQEGASITSVSQGTGATGNVLVNASEFIELTGENPISFSATFIGAVSGNRGNVGDVTVNTPRLSVRNSAVVGATTLGKGNAGILRVNVSEQISVSGVSAASGKPSEISASASVLPLVFRQAFGLSALPTGNSGDLIINTPRLEITNGGLVRVNNQGSGNAGNLYINADRIALDRSGKISATTNSGTGGGINLQSNAIILRHGSNIIATAGGTGNGGNININSPIIVGLENSDIVANAFQGKGGNIEITTQGIIGLQYRPQLTPDSDITASSQFGVNGTVQVNTIGVDPNSGLIELPANVTDPSQQIAQGCSANQGSSFVATGRGGIPQNPNQEVRSDRTWSDIRDISSYRKTSAVTAQIPQLTETLVQATSWRRNAEGKVELIADQATANVQQSLTCAAVTKS</sequence>
<evidence type="ECO:0000259" key="2">
    <source>
        <dbReference type="SMART" id="SM00912"/>
    </source>
</evidence>
<feature type="signal peptide" evidence="1">
    <location>
        <begin position="1"/>
        <end position="25"/>
    </location>
</feature>
<dbReference type="Proteomes" id="UP000218238">
    <property type="component" value="Unassembled WGS sequence"/>
</dbReference>
<feature type="chain" id="PRO_5012991390" evidence="1">
    <location>
        <begin position="26"/>
        <end position="820"/>
    </location>
</feature>
<keyword evidence="1" id="KW-0732">Signal</keyword>
<dbReference type="AlphaFoldDB" id="A0A2A2TGZ3"/>
<dbReference type="InterPro" id="IPR011050">
    <property type="entry name" value="Pectin_lyase_fold/virulence"/>
</dbReference>
<evidence type="ECO:0000313" key="4">
    <source>
        <dbReference type="Proteomes" id="UP000218238"/>
    </source>
</evidence>
<dbReference type="InterPro" id="IPR012334">
    <property type="entry name" value="Pectin_lyas_fold"/>
</dbReference>
<dbReference type="SMART" id="SM00912">
    <property type="entry name" value="Haemagg_act"/>
    <property type="match status" value="1"/>
</dbReference>
<keyword evidence="4" id="KW-1185">Reference proteome</keyword>